<sequence length="156" mass="17447">MDDVGGAGNIKTLPSKAPNPNAVPRGTKTVIGEGLDDATKTSLIRENEAADILAKKGFDIEQNPSVSNTIKNPDYRIEGEIFDCYSPYNPNKSVRNIWTEVKTKIDAKQTERVVINLKNWDGEIATLQKQFTDYPVENLKELMIIDKNKMVSHIEL</sequence>
<dbReference type="Pfam" id="PF18451">
    <property type="entry name" value="CdiA_C"/>
    <property type="match status" value="1"/>
</dbReference>
<name>A0ABQ1N4S0_9BACT</name>
<protein>
    <recommendedName>
        <fullName evidence="2">tRNA nuclease CdiA C-terminal domain-containing protein</fullName>
    </recommendedName>
</protein>
<evidence type="ECO:0000256" key="1">
    <source>
        <dbReference type="SAM" id="MobiDB-lite"/>
    </source>
</evidence>
<evidence type="ECO:0000313" key="4">
    <source>
        <dbReference type="Proteomes" id="UP000636010"/>
    </source>
</evidence>
<dbReference type="InterPro" id="IPR033806">
    <property type="entry name" value="CDI_toxin_Bp1026b-like"/>
</dbReference>
<comment type="caution">
    <text evidence="3">The sequence shown here is derived from an EMBL/GenBank/DDBJ whole genome shotgun (WGS) entry which is preliminary data.</text>
</comment>
<keyword evidence="4" id="KW-1185">Reference proteome</keyword>
<feature type="domain" description="tRNA nuclease CdiA C-terminal" evidence="2">
    <location>
        <begin position="71"/>
        <end position="149"/>
    </location>
</feature>
<organism evidence="3 4">
    <name type="scientific">Marivirga lumbricoides</name>
    <dbReference type="NCBI Taxonomy" id="1046115"/>
    <lineage>
        <taxon>Bacteria</taxon>
        <taxon>Pseudomonadati</taxon>
        <taxon>Bacteroidota</taxon>
        <taxon>Cytophagia</taxon>
        <taxon>Cytophagales</taxon>
        <taxon>Marivirgaceae</taxon>
        <taxon>Marivirga</taxon>
    </lineage>
</organism>
<dbReference type="Gene3D" id="3.40.1350.120">
    <property type="match status" value="1"/>
</dbReference>
<reference evidence="4" key="1">
    <citation type="journal article" date="2019" name="Int. J. Syst. Evol. Microbiol.">
        <title>The Global Catalogue of Microorganisms (GCM) 10K type strain sequencing project: providing services to taxonomists for standard genome sequencing and annotation.</title>
        <authorList>
            <consortium name="The Broad Institute Genomics Platform"/>
            <consortium name="The Broad Institute Genome Sequencing Center for Infectious Disease"/>
            <person name="Wu L."/>
            <person name="Ma J."/>
        </authorList>
    </citation>
    <scope>NUCLEOTIDE SEQUENCE [LARGE SCALE GENOMIC DNA]</scope>
    <source>
        <strain evidence="4">CGMCC 1.10832</strain>
    </source>
</reference>
<dbReference type="RefSeq" id="WP_229712699.1">
    <property type="nucleotide sequence ID" value="NZ_BAABHU010000019.1"/>
</dbReference>
<dbReference type="EMBL" id="BMEC01000019">
    <property type="protein sequence ID" value="GGC53838.1"/>
    <property type="molecule type" value="Genomic_DNA"/>
</dbReference>
<evidence type="ECO:0000259" key="2">
    <source>
        <dbReference type="Pfam" id="PF18451"/>
    </source>
</evidence>
<dbReference type="CDD" id="cd13442">
    <property type="entry name" value="CDI_toxin_Bp1026b-like"/>
    <property type="match status" value="1"/>
</dbReference>
<proteinExistence type="predicted"/>
<dbReference type="InterPro" id="IPR040559">
    <property type="entry name" value="CdiA_C"/>
</dbReference>
<dbReference type="Proteomes" id="UP000636010">
    <property type="component" value="Unassembled WGS sequence"/>
</dbReference>
<gene>
    <name evidence="3" type="ORF">GCM10011506_44330</name>
</gene>
<evidence type="ECO:0000313" key="3">
    <source>
        <dbReference type="EMBL" id="GGC53838.1"/>
    </source>
</evidence>
<accession>A0ABQ1N4S0</accession>
<feature type="region of interest" description="Disordered" evidence="1">
    <location>
        <begin position="1"/>
        <end position="29"/>
    </location>
</feature>